<keyword evidence="1" id="KW-1133">Transmembrane helix</keyword>
<dbReference type="AlphaFoldDB" id="I2Q038"/>
<dbReference type="eggNOG" id="ENOG50318R3">
    <property type="taxonomic scope" value="Bacteria"/>
</dbReference>
<sequence length="116" mass="12400">MSPIPTPSPALPDWLATFYHWLEAAPAVALAVLGGVVRVLIASRRRECPVRVLVWEMVVGIVAACFAGVLTWLFLESSPIPPGIQAGIVGMAGYSGPQLLAVFSRKLLRGAEKCDM</sequence>
<evidence type="ECO:0000313" key="2">
    <source>
        <dbReference type="EMBL" id="EIG53144.1"/>
    </source>
</evidence>
<dbReference type="HOGENOM" id="CLU_2092906_0_0_7"/>
<dbReference type="EMBL" id="JH600068">
    <property type="protein sequence ID" value="EIG53144.1"/>
    <property type="molecule type" value="Genomic_DNA"/>
</dbReference>
<feature type="transmembrane region" description="Helical" evidence="1">
    <location>
        <begin position="53"/>
        <end position="74"/>
    </location>
</feature>
<dbReference type="OrthoDB" id="9844622at2"/>
<reference evidence="2" key="1">
    <citation type="submission" date="2011-11" db="EMBL/GenBank/DDBJ databases">
        <title>Improved High-Quality Draft sequence of Desulfovibrio sp. U5L.</title>
        <authorList>
            <consortium name="US DOE Joint Genome Institute"/>
            <person name="Lucas S."/>
            <person name="Han J."/>
            <person name="Lapidus A."/>
            <person name="Cheng J.-F."/>
            <person name="Goodwin L."/>
            <person name="Pitluck S."/>
            <person name="Peters L."/>
            <person name="Ovchinnikova G."/>
            <person name="Held B."/>
            <person name="Detter J.C."/>
            <person name="Han C."/>
            <person name="Tapia R."/>
            <person name="Land M."/>
            <person name="Hauser L."/>
            <person name="Kyrpides N."/>
            <person name="Ivanova N."/>
            <person name="Pagani I."/>
            <person name="Gabster J."/>
            <person name="Walker C."/>
            <person name="Stolyar S."/>
            <person name="Stahl D."/>
            <person name="Arkin A."/>
            <person name="Dehal P."/>
            <person name="Hazen T."/>
            <person name="Woyke T."/>
        </authorList>
    </citation>
    <scope>NUCLEOTIDE SEQUENCE [LARGE SCALE GENOMIC DNA]</scope>
    <source>
        <strain evidence="2">U5L</strain>
    </source>
</reference>
<proteinExistence type="predicted"/>
<keyword evidence="1" id="KW-0812">Transmembrane</keyword>
<dbReference type="Pfam" id="PF16083">
    <property type="entry name" value="Phage_holin_3_3"/>
    <property type="match status" value="1"/>
</dbReference>
<evidence type="ECO:0008006" key="3">
    <source>
        <dbReference type="Google" id="ProtNLM"/>
    </source>
</evidence>
<organism evidence="2">
    <name type="scientific">Desulfovibrio sp. U5L</name>
    <dbReference type="NCBI Taxonomy" id="596152"/>
    <lineage>
        <taxon>Bacteria</taxon>
        <taxon>Pseudomonadati</taxon>
        <taxon>Thermodesulfobacteriota</taxon>
        <taxon>Desulfovibrionia</taxon>
        <taxon>Desulfovibrionales</taxon>
        <taxon>Desulfovibrionaceae</taxon>
        <taxon>Desulfovibrio</taxon>
    </lineage>
</organism>
<name>I2Q038_9BACT</name>
<gene>
    <name evidence="2" type="ORF">DesU5LDRAFT_1458</name>
</gene>
<feature type="transmembrane region" description="Helical" evidence="1">
    <location>
        <begin position="80"/>
        <end position="103"/>
    </location>
</feature>
<feature type="transmembrane region" description="Helical" evidence="1">
    <location>
        <begin position="20"/>
        <end position="41"/>
    </location>
</feature>
<dbReference type="InterPro" id="IPR032126">
    <property type="entry name" value="LydA_holin"/>
</dbReference>
<protein>
    <recommendedName>
        <fullName evidence="3">Holin</fullName>
    </recommendedName>
</protein>
<keyword evidence="1" id="KW-0472">Membrane</keyword>
<accession>I2Q038</accession>
<evidence type="ECO:0000256" key="1">
    <source>
        <dbReference type="SAM" id="Phobius"/>
    </source>
</evidence>
<dbReference type="STRING" id="596152.DesU5LDRAFT_1458"/>